<evidence type="ECO:0000259" key="14">
    <source>
        <dbReference type="PROSITE" id="PS51103"/>
    </source>
</evidence>
<evidence type="ECO:0000256" key="1">
    <source>
        <dbReference type="ARBA" id="ARBA00004651"/>
    </source>
</evidence>
<dbReference type="PROSITE" id="PS51103">
    <property type="entry name" value="PTS_EIIC_TYPE_1"/>
    <property type="match status" value="1"/>
</dbReference>
<feature type="transmembrane region" description="Helical" evidence="12">
    <location>
        <begin position="280"/>
        <end position="297"/>
    </location>
</feature>
<dbReference type="InterPro" id="IPR003352">
    <property type="entry name" value="PTS_EIIC"/>
</dbReference>
<feature type="transmembrane region" description="Helical" evidence="12">
    <location>
        <begin position="153"/>
        <end position="173"/>
    </location>
</feature>
<comment type="caution">
    <text evidence="15">The sequence shown here is derived from an EMBL/GenBank/DDBJ whole genome shotgun (WGS) entry which is preliminary data.</text>
</comment>
<dbReference type="InterPro" id="IPR018113">
    <property type="entry name" value="PTrfase_EIIB_Cys"/>
</dbReference>
<sequence>MLGFLQKLGRSLMLPVATLPAAAILQGLGLLDYEKDIPLGSTIGGFLNQYVAPFLNVGAGTIFGSLPLIFAIGVAIGFAGDAVAALSALIAYLILSSILEALPGQMPFIGDDVVLNMGVLGGIFAGGWAAFLYKRYHNVKMPEWLGFFAGKRFVPIITAASTIVLSVLIGMIWSPVQDVISVFGNWVVGLGEFGAFAFGTANRLLVPIGLHHVLNSIAWFQIGDFTNAAGEVVHGDLTRFFAGDPTAGMFMTGFFPIMMFALPGAALAFIHTAKPKNRKAVASIFISAAVASFLTGITEPLEFSFMFVAPVLYVVHAVLTGLSGLIMYVLDVRLGFGFSAGLIDYLVNMKLSNNAWLLLPVGLVFFAVYYVLFRFIIQKFNLQTPGREDDFEAVGEVSGGNAAAGNVLAGNATANVQKTSSDSSSRSAQILEHVGGAANIVDIDACVTRLRLVVGDDKAVDDAALKRLGASGVMRLGQGAVQIVFGTQSERIKNEIEKML</sequence>
<dbReference type="CDD" id="cd00212">
    <property type="entry name" value="PTS_IIB_glc"/>
    <property type="match status" value="1"/>
</dbReference>
<feature type="transmembrane region" description="Helical" evidence="12">
    <location>
        <begin position="51"/>
        <end position="76"/>
    </location>
</feature>
<dbReference type="RefSeq" id="WP_018975196.1">
    <property type="nucleotide sequence ID" value="NZ_BMLN01000001.1"/>
</dbReference>
<feature type="domain" description="PTS EIIB type-1" evidence="13">
    <location>
        <begin position="424"/>
        <end position="500"/>
    </location>
</feature>
<keyword evidence="7 12" id="KW-0812">Transmembrane</keyword>
<evidence type="ECO:0000256" key="7">
    <source>
        <dbReference type="ARBA" id="ARBA00022692"/>
    </source>
</evidence>
<feature type="transmembrane region" description="Helical" evidence="12">
    <location>
        <begin position="355"/>
        <end position="377"/>
    </location>
</feature>
<feature type="transmembrane region" description="Helical" evidence="12">
    <location>
        <begin position="114"/>
        <end position="133"/>
    </location>
</feature>
<dbReference type="InterPro" id="IPR001996">
    <property type="entry name" value="PTS_IIB_1"/>
</dbReference>
<keyword evidence="10 12" id="KW-0472">Membrane</keyword>
<evidence type="ECO:0000256" key="4">
    <source>
        <dbReference type="ARBA" id="ARBA00022597"/>
    </source>
</evidence>
<feature type="domain" description="PTS EIIC type-1" evidence="14">
    <location>
        <begin position="1"/>
        <end position="389"/>
    </location>
</feature>
<dbReference type="InterPro" id="IPR013013">
    <property type="entry name" value="PTS_EIIC_1"/>
</dbReference>
<evidence type="ECO:0000313" key="16">
    <source>
        <dbReference type="Proteomes" id="UP000606653"/>
    </source>
</evidence>
<feature type="transmembrane region" description="Helical" evidence="12">
    <location>
        <begin position="247"/>
        <end position="268"/>
    </location>
</feature>
<keyword evidence="6" id="KW-0598">Phosphotransferase system</keyword>
<keyword evidence="4" id="KW-0762">Sugar transport</keyword>
<dbReference type="Proteomes" id="UP000606653">
    <property type="component" value="Unassembled WGS sequence"/>
</dbReference>
<keyword evidence="2" id="KW-0813">Transport</keyword>
<evidence type="ECO:0000256" key="12">
    <source>
        <dbReference type="SAM" id="Phobius"/>
    </source>
</evidence>
<keyword evidence="3" id="KW-1003">Cell membrane</keyword>
<evidence type="ECO:0000256" key="6">
    <source>
        <dbReference type="ARBA" id="ARBA00022683"/>
    </source>
</evidence>
<feature type="transmembrane region" description="Helical" evidence="12">
    <location>
        <begin position="83"/>
        <end position="102"/>
    </location>
</feature>
<keyword evidence="16" id="KW-1185">Reference proteome</keyword>
<evidence type="ECO:0000256" key="3">
    <source>
        <dbReference type="ARBA" id="ARBA00022475"/>
    </source>
</evidence>
<comment type="subcellular location">
    <subcellularLocation>
        <location evidence="1">Cell membrane</location>
        <topology evidence="1">Multi-pass membrane protein</topology>
    </subcellularLocation>
</comment>
<evidence type="ECO:0000256" key="2">
    <source>
        <dbReference type="ARBA" id="ARBA00022448"/>
    </source>
</evidence>
<organism evidence="15 16">
    <name type="scientific">Saccharibacillus kuerlensis</name>
    <dbReference type="NCBI Taxonomy" id="459527"/>
    <lineage>
        <taxon>Bacteria</taxon>
        <taxon>Bacillati</taxon>
        <taxon>Bacillota</taxon>
        <taxon>Bacilli</taxon>
        <taxon>Bacillales</taxon>
        <taxon>Paenibacillaceae</taxon>
        <taxon>Saccharibacillus</taxon>
    </lineage>
</organism>
<evidence type="ECO:0000256" key="9">
    <source>
        <dbReference type="ARBA" id="ARBA00022989"/>
    </source>
</evidence>
<protein>
    <submittedName>
        <fullName evidence="15">PTS acetylglucosamine transporter subunit IIB</fullName>
    </submittedName>
</protein>
<keyword evidence="8" id="KW-0418">Kinase</keyword>
<dbReference type="InterPro" id="IPR036878">
    <property type="entry name" value="Glu_permease_IIB"/>
</dbReference>
<dbReference type="PROSITE" id="PS01035">
    <property type="entry name" value="PTS_EIIB_TYPE_1_CYS"/>
    <property type="match status" value="1"/>
</dbReference>
<evidence type="ECO:0000313" key="15">
    <source>
        <dbReference type="EMBL" id="GGN91205.1"/>
    </source>
</evidence>
<dbReference type="EMBL" id="BMLN01000001">
    <property type="protein sequence ID" value="GGN91205.1"/>
    <property type="molecule type" value="Genomic_DNA"/>
</dbReference>
<dbReference type="PANTHER" id="PTHR30009:SF4">
    <property type="entry name" value="PTS SYSTEM N-ACETYLGLUCOSAMINE-SPECIFIC EIICBA COMPONENT"/>
    <property type="match status" value="1"/>
</dbReference>
<dbReference type="Pfam" id="PF02378">
    <property type="entry name" value="PTS_EIIC"/>
    <property type="match status" value="1"/>
</dbReference>
<dbReference type="InterPro" id="IPR050429">
    <property type="entry name" value="PTS_Glucose_EIICBA"/>
</dbReference>
<name>A0ABQ2KSU1_9BACL</name>
<proteinExistence type="predicted"/>
<feature type="transmembrane region" description="Helical" evidence="12">
    <location>
        <begin position="12"/>
        <end position="31"/>
    </location>
</feature>
<evidence type="ECO:0000256" key="5">
    <source>
        <dbReference type="ARBA" id="ARBA00022679"/>
    </source>
</evidence>
<gene>
    <name evidence="15" type="primary">nagE</name>
    <name evidence="15" type="ORF">GCM10010969_02590</name>
</gene>
<evidence type="ECO:0000256" key="10">
    <source>
        <dbReference type="ARBA" id="ARBA00023136"/>
    </source>
</evidence>
<evidence type="ECO:0000256" key="8">
    <source>
        <dbReference type="ARBA" id="ARBA00022777"/>
    </source>
</evidence>
<keyword evidence="5" id="KW-0808">Transferase</keyword>
<feature type="transmembrane region" description="Helical" evidence="12">
    <location>
        <begin position="303"/>
        <end position="325"/>
    </location>
</feature>
<dbReference type="PANTHER" id="PTHR30009">
    <property type="entry name" value="CYTOCHROME C-TYPE SYNTHESIS PROTEIN AND PTS TRANSMEMBRANE COMPONENT"/>
    <property type="match status" value="1"/>
</dbReference>
<dbReference type="Gene3D" id="3.30.1360.60">
    <property type="entry name" value="Glucose permease domain IIB"/>
    <property type="match status" value="1"/>
</dbReference>
<evidence type="ECO:0000256" key="11">
    <source>
        <dbReference type="PROSITE-ProRule" id="PRU00421"/>
    </source>
</evidence>
<accession>A0ABQ2KSU1</accession>
<dbReference type="NCBIfam" id="TIGR00826">
    <property type="entry name" value="EIIB_glc"/>
    <property type="match status" value="1"/>
</dbReference>
<dbReference type="SUPFAM" id="SSF55604">
    <property type="entry name" value="Glucose permease domain IIB"/>
    <property type="match status" value="1"/>
</dbReference>
<feature type="active site" description="Phosphocysteine intermediate; for EIIB activity" evidence="11">
    <location>
        <position position="446"/>
    </location>
</feature>
<evidence type="ECO:0000259" key="13">
    <source>
        <dbReference type="PROSITE" id="PS51098"/>
    </source>
</evidence>
<keyword evidence="9 12" id="KW-1133">Transmembrane helix</keyword>
<reference evidence="16" key="1">
    <citation type="journal article" date="2019" name="Int. J. Syst. Evol. Microbiol.">
        <title>The Global Catalogue of Microorganisms (GCM) 10K type strain sequencing project: providing services to taxonomists for standard genome sequencing and annotation.</title>
        <authorList>
            <consortium name="The Broad Institute Genomics Platform"/>
            <consortium name="The Broad Institute Genome Sequencing Center for Infectious Disease"/>
            <person name="Wu L."/>
            <person name="Ma J."/>
        </authorList>
    </citation>
    <scope>NUCLEOTIDE SEQUENCE [LARGE SCALE GENOMIC DNA]</scope>
    <source>
        <strain evidence="16">CGMCC 1.6964</strain>
    </source>
</reference>
<dbReference type="PROSITE" id="PS51098">
    <property type="entry name" value="PTS_EIIB_TYPE_1"/>
    <property type="match status" value="1"/>
</dbReference>
<dbReference type="Pfam" id="PF00367">
    <property type="entry name" value="PTS_EIIB"/>
    <property type="match status" value="1"/>
</dbReference>